<comment type="subcellular location">
    <subcellularLocation>
        <location evidence="1">Endomembrane system</location>
        <topology evidence="1">Multi-pass membrane protein</topology>
    </subcellularLocation>
    <subcellularLocation>
        <location evidence="2">Golgi apparatus membrane</location>
    </subcellularLocation>
</comment>
<dbReference type="WBParaSite" id="EVEC_0000544001-mRNA-1">
    <property type="protein sequence ID" value="EVEC_0000544001-mRNA-1"/>
    <property type="gene ID" value="EVEC_0000544001"/>
</dbReference>
<accession>A0A0N4V5E9</accession>
<feature type="transmembrane region" description="Helical" evidence="7">
    <location>
        <begin position="203"/>
        <end position="222"/>
    </location>
</feature>
<keyword evidence="6 7" id="KW-0472">Membrane</keyword>
<reference evidence="10" key="1">
    <citation type="submission" date="2017-02" db="UniProtKB">
        <authorList>
            <consortium name="WormBaseParasite"/>
        </authorList>
    </citation>
    <scope>IDENTIFICATION</scope>
</reference>
<evidence type="ECO:0000256" key="6">
    <source>
        <dbReference type="ARBA" id="ARBA00023136"/>
    </source>
</evidence>
<feature type="transmembrane region" description="Helical" evidence="7">
    <location>
        <begin position="168"/>
        <end position="191"/>
    </location>
</feature>
<dbReference type="EMBL" id="UXUI01008043">
    <property type="protein sequence ID" value="VDD90318.1"/>
    <property type="molecule type" value="Genomic_DNA"/>
</dbReference>
<evidence type="ECO:0000313" key="10">
    <source>
        <dbReference type="WBParaSite" id="EVEC_0000544001-mRNA-1"/>
    </source>
</evidence>
<dbReference type="GO" id="GO:0046873">
    <property type="term" value="F:metal ion transmembrane transporter activity"/>
    <property type="evidence" value="ECO:0007669"/>
    <property type="project" value="InterPro"/>
</dbReference>
<protein>
    <submittedName>
        <fullName evidence="10">Zinc transporter ZIP9</fullName>
    </submittedName>
</protein>
<reference evidence="8 9" key="2">
    <citation type="submission" date="2018-10" db="EMBL/GenBank/DDBJ databases">
        <authorList>
            <consortium name="Pathogen Informatics"/>
        </authorList>
    </citation>
    <scope>NUCLEOTIDE SEQUENCE [LARGE SCALE GENOMIC DNA]</scope>
</reference>
<name>A0A0N4V5E9_ENTVE</name>
<feature type="transmembrane region" description="Helical" evidence="7">
    <location>
        <begin position="40"/>
        <end position="60"/>
    </location>
</feature>
<dbReference type="AlphaFoldDB" id="A0A0N4V5E9"/>
<evidence type="ECO:0000256" key="7">
    <source>
        <dbReference type="SAM" id="Phobius"/>
    </source>
</evidence>
<feature type="transmembrane region" description="Helical" evidence="7">
    <location>
        <begin position="107"/>
        <end position="124"/>
    </location>
</feature>
<evidence type="ECO:0000313" key="9">
    <source>
        <dbReference type="Proteomes" id="UP000274131"/>
    </source>
</evidence>
<organism evidence="10">
    <name type="scientific">Enterobius vermicularis</name>
    <name type="common">Human pinworm</name>
    <dbReference type="NCBI Taxonomy" id="51028"/>
    <lineage>
        <taxon>Eukaryota</taxon>
        <taxon>Metazoa</taxon>
        <taxon>Ecdysozoa</taxon>
        <taxon>Nematoda</taxon>
        <taxon>Chromadorea</taxon>
        <taxon>Rhabditida</taxon>
        <taxon>Spirurina</taxon>
        <taxon>Oxyuridomorpha</taxon>
        <taxon>Oxyuroidea</taxon>
        <taxon>Oxyuridae</taxon>
        <taxon>Enterobius</taxon>
    </lineage>
</organism>
<feature type="transmembrane region" description="Helical" evidence="7">
    <location>
        <begin position="234"/>
        <end position="255"/>
    </location>
</feature>
<dbReference type="Proteomes" id="UP000274131">
    <property type="component" value="Unassembled WGS sequence"/>
</dbReference>
<dbReference type="STRING" id="51028.A0A0N4V5E9"/>
<keyword evidence="9" id="KW-1185">Reference proteome</keyword>
<keyword evidence="3 7" id="KW-0812">Transmembrane</keyword>
<gene>
    <name evidence="8" type="ORF">EVEC_LOCUS5069</name>
</gene>
<dbReference type="InterPro" id="IPR045891">
    <property type="entry name" value="ZIP9"/>
</dbReference>
<dbReference type="PANTHER" id="PTHR16133">
    <property type="entry name" value="SOLUTE CARRIER FAMILY 39 ZINC TRANSPORTER , MEMBER 9-RELATED"/>
    <property type="match status" value="1"/>
</dbReference>
<sequence length="312" mass="33214">MFCLYSSNLYFKYFLIVNSGIIFKVYFGNSTKSVIIASEIRLISIFGAGLLVGTALSVIIPEGVEVLYSVKLGKILNLILSDRVQNENVESAEHHDDDDSSWPHKSIGISLVAGFLMMLLIDQASRAATGGERSRFSLTATIGLVVHAAADGVALGSASATKRTDVQFIVFLAIMLHKAPAAFGLVSFLLVEGLERARVKRHLLAFSLSAPITALLTFYILVAGSDSSFSAHSFTGVLMLFSAGTFLYVATVHVIPELTKVASDYQLVNAIGAQGAHSHSGGAPSFTIRELVAMIVGALFPALIASGHSHSH</sequence>
<dbReference type="PANTHER" id="PTHR16133:SF0">
    <property type="entry name" value="ZINC_IRON REGULATED TRANSPORTER-RELATED PROTEIN 102B, ISOFORM E"/>
    <property type="match status" value="1"/>
</dbReference>
<feature type="transmembrane region" description="Helical" evidence="7">
    <location>
        <begin position="136"/>
        <end position="156"/>
    </location>
</feature>
<dbReference type="OrthoDB" id="19859at2759"/>
<evidence type="ECO:0000256" key="1">
    <source>
        <dbReference type="ARBA" id="ARBA00004127"/>
    </source>
</evidence>
<dbReference type="Pfam" id="PF02535">
    <property type="entry name" value="Zip"/>
    <property type="match status" value="1"/>
</dbReference>
<evidence type="ECO:0000256" key="2">
    <source>
        <dbReference type="ARBA" id="ARBA00004394"/>
    </source>
</evidence>
<evidence type="ECO:0000256" key="3">
    <source>
        <dbReference type="ARBA" id="ARBA00022692"/>
    </source>
</evidence>
<evidence type="ECO:0000256" key="5">
    <source>
        <dbReference type="ARBA" id="ARBA00023034"/>
    </source>
</evidence>
<keyword evidence="5" id="KW-0333">Golgi apparatus</keyword>
<keyword evidence="4 7" id="KW-1133">Transmembrane helix</keyword>
<evidence type="ECO:0000256" key="4">
    <source>
        <dbReference type="ARBA" id="ARBA00022989"/>
    </source>
</evidence>
<dbReference type="InterPro" id="IPR003689">
    <property type="entry name" value="ZIP"/>
</dbReference>
<dbReference type="GO" id="GO:0000139">
    <property type="term" value="C:Golgi membrane"/>
    <property type="evidence" value="ECO:0007669"/>
    <property type="project" value="UniProtKB-SubCell"/>
</dbReference>
<dbReference type="GO" id="GO:0006829">
    <property type="term" value="P:zinc ion transport"/>
    <property type="evidence" value="ECO:0007669"/>
    <property type="project" value="InterPro"/>
</dbReference>
<proteinExistence type="predicted"/>
<evidence type="ECO:0000313" key="8">
    <source>
        <dbReference type="EMBL" id="VDD90318.1"/>
    </source>
</evidence>
<feature type="transmembrane region" description="Helical" evidence="7">
    <location>
        <begin position="12"/>
        <end position="28"/>
    </location>
</feature>